<reference evidence="3" key="1">
    <citation type="submission" date="2016-10" db="EMBL/GenBank/DDBJ databases">
        <authorList>
            <person name="Varghese N."/>
            <person name="Submissions S."/>
        </authorList>
    </citation>
    <scope>NUCLEOTIDE SEQUENCE [LARGE SCALE GENOMIC DNA]</scope>
    <source>
        <strain evidence="3">DSM 22965</strain>
    </source>
</reference>
<name>A0A1H1Q1L7_9MICO</name>
<feature type="transmembrane region" description="Helical" evidence="1">
    <location>
        <begin position="94"/>
        <end position="110"/>
    </location>
</feature>
<evidence type="ECO:0000256" key="1">
    <source>
        <dbReference type="SAM" id="Phobius"/>
    </source>
</evidence>
<protein>
    <recommendedName>
        <fullName evidence="4">VanZ like family protein</fullName>
    </recommendedName>
</protein>
<proteinExistence type="predicted"/>
<feature type="transmembrane region" description="Helical" evidence="1">
    <location>
        <begin position="62"/>
        <end position="82"/>
    </location>
</feature>
<dbReference type="Proteomes" id="UP000199649">
    <property type="component" value="Chromosome I"/>
</dbReference>
<evidence type="ECO:0008006" key="4">
    <source>
        <dbReference type="Google" id="ProtNLM"/>
    </source>
</evidence>
<dbReference type="AlphaFoldDB" id="A0A1H1Q1L7"/>
<dbReference type="RefSeq" id="WP_092666622.1">
    <property type="nucleotide sequence ID" value="NZ_LT629734.1"/>
</dbReference>
<dbReference type="EMBL" id="LT629734">
    <property type="protein sequence ID" value="SDS17296.1"/>
    <property type="molecule type" value="Genomic_DNA"/>
</dbReference>
<keyword evidence="3" id="KW-1185">Reference proteome</keyword>
<feature type="transmembrane region" description="Helical" evidence="1">
    <location>
        <begin position="41"/>
        <end position="57"/>
    </location>
</feature>
<organism evidence="2 3">
    <name type="scientific">Agrococcus carbonis</name>
    <dbReference type="NCBI Taxonomy" id="684552"/>
    <lineage>
        <taxon>Bacteria</taxon>
        <taxon>Bacillati</taxon>
        <taxon>Actinomycetota</taxon>
        <taxon>Actinomycetes</taxon>
        <taxon>Micrococcales</taxon>
        <taxon>Microbacteriaceae</taxon>
        <taxon>Agrococcus</taxon>
    </lineage>
</organism>
<keyword evidence="1" id="KW-1133">Transmembrane helix</keyword>
<dbReference type="OrthoDB" id="3831062at2"/>
<evidence type="ECO:0000313" key="3">
    <source>
        <dbReference type="Proteomes" id="UP000199649"/>
    </source>
</evidence>
<keyword evidence="1" id="KW-0812">Transmembrane</keyword>
<keyword evidence="1" id="KW-0472">Membrane</keyword>
<accession>A0A1H1Q1L7</accession>
<evidence type="ECO:0000313" key="2">
    <source>
        <dbReference type="EMBL" id="SDS17296.1"/>
    </source>
</evidence>
<feature type="transmembrane region" description="Helical" evidence="1">
    <location>
        <begin position="12"/>
        <end position="29"/>
    </location>
</feature>
<gene>
    <name evidence="2" type="ORF">SAMN04489719_1706</name>
</gene>
<sequence length="119" mass="12823">MTAQRKRTWTWVFWLAMVGQLVALYLPSLPSGVGFPHADKVVHTLIFAAPALVGMLAGMRSLLLGLGLGAHAVASEVVQHYLLTERAGDPWDSAAGILGVTIGLLLGWPVQRRSRVPSR</sequence>